<dbReference type="PANTHER" id="PTHR22792:SF62">
    <property type="entry name" value="LA-RELATED PROTEIN 7"/>
    <property type="match status" value="1"/>
</dbReference>
<dbReference type="InterPro" id="IPR035979">
    <property type="entry name" value="RBD_domain_sf"/>
</dbReference>
<accession>A0AA88WKY5</accession>
<evidence type="ECO:0008006" key="12">
    <source>
        <dbReference type="Google" id="ProtNLM"/>
    </source>
</evidence>
<dbReference type="EMBL" id="JAVXUP010000599">
    <property type="protein sequence ID" value="KAK3024545.1"/>
    <property type="molecule type" value="Genomic_DNA"/>
</dbReference>
<dbReference type="PANTHER" id="PTHR22792">
    <property type="entry name" value="LUPUS LA PROTEIN-RELATED"/>
    <property type="match status" value="1"/>
</dbReference>
<dbReference type="InterPro" id="IPR034878">
    <property type="entry name" value="La-rel_plant_RRM"/>
</dbReference>
<dbReference type="SUPFAM" id="SSF46785">
    <property type="entry name" value="Winged helix' DNA-binding domain"/>
    <property type="match status" value="1"/>
</dbReference>
<dbReference type="SUPFAM" id="SSF54928">
    <property type="entry name" value="RNA-binding domain, RBD"/>
    <property type="match status" value="1"/>
</dbReference>
<dbReference type="Pfam" id="PF00076">
    <property type="entry name" value="RRM_1"/>
    <property type="match status" value="1"/>
</dbReference>
<dbReference type="SMART" id="SM00360">
    <property type="entry name" value="RRM"/>
    <property type="match status" value="1"/>
</dbReference>
<dbReference type="InterPro" id="IPR009818">
    <property type="entry name" value="PAM2_motif"/>
</dbReference>
<gene>
    <name evidence="10" type="ORF">RJ639_043737</name>
</gene>
<feature type="compositionally biased region" description="Basic residues" evidence="7">
    <location>
        <begin position="339"/>
        <end position="351"/>
    </location>
</feature>
<dbReference type="InterPro" id="IPR036390">
    <property type="entry name" value="WH_DNA-bd_sf"/>
</dbReference>
<dbReference type="Pfam" id="PF07145">
    <property type="entry name" value="PAM2"/>
    <property type="match status" value="1"/>
</dbReference>
<reference evidence="10" key="1">
    <citation type="submission" date="2022-12" db="EMBL/GenBank/DDBJ databases">
        <title>Draft genome assemblies for two species of Escallonia (Escalloniales).</title>
        <authorList>
            <person name="Chanderbali A."/>
            <person name="Dervinis C."/>
            <person name="Anghel I."/>
            <person name="Soltis D."/>
            <person name="Soltis P."/>
            <person name="Zapata F."/>
        </authorList>
    </citation>
    <scope>NUCLEOTIDE SEQUENCE</scope>
    <source>
        <strain evidence="10">UCBG64.0493</strain>
        <tissue evidence="10">Leaf</tissue>
    </source>
</reference>
<evidence type="ECO:0000256" key="5">
    <source>
        <dbReference type="ARBA" id="ARBA00023242"/>
    </source>
</evidence>
<dbReference type="PRINTS" id="PR00302">
    <property type="entry name" value="LUPUSLA"/>
</dbReference>
<evidence type="ECO:0000313" key="10">
    <source>
        <dbReference type="EMBL" id="KAK3024545.1"/>
    </source>
</evidence>
<name>A0AA88WKY5_9ASTE</name>
<feature type="region of interest" description="Disordered" evidence="7">
    <location>
        <begin position="1"/>
        <end position="28"/>
    </location>
</feature>
<evidence type="ECO:0000256" key="2">
    <source>
        <dbReference type="ARBA" id="ARBA00022884"/>
    </source>
</evidence>
<protein>
    <recommendedName>
        <fullName evidence="12">La-related protein 6C</fullName>
    </recommendedName>
</protein>
<evidence type="ECO:0000256" key="4">
    <source>
        <dbReference type="ARBA" id="ARBA00023163"/>
    </source>
</evidence>
<evidence type="ECO:0000256" key="6">
    <source>
        <dbReference type="PROSITE-ProRule" id="PRU00332"/>
    </source>
</evidence>
<dbReference type="Proteomes" id="UP001188597">
    <property type="component" value="Unassembled WGS sequence"/>
</dbReference>
<evidence type="ECO:0000313" key="11">
    <source>
        <dbReference type="Proteomes" id="UP001188597"/>
    </source>
</evidence>
<dbReference type="InterPro" id="IPR000504">
    <property type="entry name" value="RRM_dom"/>
</dbReference>
<keyword evidence="2 6" id="KW-0694">RNA-binding</keyword>
<evidence type="ECO:0000259" key="9">
    <source>
        <dbReference type="PROSITE" id="PS50961"/>
    </source>
</evidence>
<dbReference type="Gene3D" id="1.10.10.10">
    <property type="entry name" value="Winged helix-like DNA-binding domain superfamily/Winged helix DNA-binding domain"/>
    <property type="match status" value="1"/>
</dbReference>
<dbReference type="PROSITE" id="PS50102">
    <property type="entry name" value="RRM"/>
    <property type="match status" value="1"/>
</dbReference>
<dbReference type="CDD" id="cd12288">
    <property type="entry name" value="RRM_La_like_plant"/>
    <property type="match status" value="1"/>
</dbReference>
<dbReference type="Gene3D" id="3.30.70.330">
    <property type="match status" value="1"/>
</dbReference>
<dbReference type="InterPro" id="IPR002344">
    <property type="entry name" value="Lupus_La"/>
</dbReference>
<dbReference type="InterPro" id="IPR012677">
    <property type="entry name" value="Nucleotide-bd_a/b_plait_sf"/>
</dbReference>
<evidence type="ECO:0000256" key="1">
    <source>
        <dbReference type="ARBA" id="ARBA00004123"/>
    </source>
</evidence>
<dbReference type="Pfam" id="PF05383">
    <property type="entry name" value="La"/>
    <property type="match status" value="1"/>
</dbReference>
<dbReference type="PROSITE" id="PS50961">
    <property type="entry name" value="HTH_LA"/>
    <property type="match status" value="1"/>
</dbReference>
<comment type="caution">
    <text evidence="10">The sequence shown here is derived from an EMBL/GenBank/DDBJ whole genome shotgun (WGS) entry which is preliminary data.</text>
</comment>
<dbReference type="GO" id="GO:0006396">
    <property type="term" value="P:RNA processing"/>
    <property type="evidence" value="ECO:0007669"/>
    <property type="project" value="InterPro"/>
</dbReference>
<feature type="domain" description="HTH La-type RNA-binding" evidence="9">
    <location>
        <begin position="96"/>
        <end position="187"/>
    </location>
</feature>
<dbReference type="SMART" id="SM00715">
    <property type="entry name" value="LA"/>
    <property type="match status" value="1"/>
</dbReference>
<feature type="domain" description="RRM" evidence="8">
    <location>
        <begin position="194"/>
        <end position="279"/>
    </location>
</feature>
<evidence type="ECO:0000256" key="7">
    <source>
        <dbReference type="SAM" id="MobiDB-lite"/>
    </source>
</evidence>
<keyword evidence="11" id="KW-1185">Reference proteome</keyword>
<dbReference type="GO" id="GO:1990904">
    <property type="term" value="C:ribonucleoprotein complex"/>
    <property type="evidence" value="ECO:0007669"/>
    <property type="project" value="InterPro"/>
</dbReference>
<dbReference type="InterPro" id="IPR006630">
    <property type="entry name" value="La_HTH"/>
</dbReference>
<keyword evidence="3" id="KW-0805">Transcription regulation</keyword>
<dbReference type="GO" id="GO:0003723">
    <property type="term" value="F:RNA binding"/>
    <property type="evidence" value="ECO:0007669"/>
    <property type="project" value="UniProtKB-UniRule"/>
</dbReference>
<sequence length="411" mass="45431">MAQAQPEKTQEAEIKKDGGKELDSTGSSGVSFKFNAQAPEFVPRSHTHTPVSGYYYPYFQYLGGGAGESDWIYVGDQEPAHLVHNSNAMMPNYSKEVITEDLQRKIIKQVEYQFSGMSLLANESLAKHINKDPEGFVTISVIASAKKVKSLISNNHLLAQALRSSTKLVVSNDGKKIRRKHPFTEKDKEELQSRTVVAENLPEDHSHQNLEKIFNVVGSVKTIRICHPQECNASRSKGDFLISNKIHALVEYETPEVAEKAVEKLNDERNWRKGLRVRVLLRCSPKSVLKSRKSDFDGYLDDEDDGPPFELSEDYSQANNLEAIVDSNAEESSAGTKKGWARGRGKSRPRTQNHIGRGLLSPSTQSSGAIQPEASAKQTLEGPRMPDGTRGFTVGRGKPICTPVLAGSPLE</sequence>
<proteinExistence type="predicted"/>
<dbReference type="InterPro" id="IPR045180">
    <property type="entry name" value="La_dom_prot"/>
</dbReference>
<evidence type="ECO:0000259" key="8">
    <source>
        <dbReference type="PROSITE" id="PS50102"/>
    </source>
</evidence>
<keyword evidence="4" id="KW-0804">Transcription</keyword>
<organism evidence="10 11">
    <name type="scientific">Escallonia herrerae</name>
    <dbReference type="NCBI Taxonomy" id="1293975"/>
    <lineage>
        <taxon>Eukaryota</taxon>
        <taxon>Viridiplantae</taxon>
        <taxon>Streptophyta</taxon>
        <taxon>Embryophyta</taxon>
        <taxon>Tracheophyta</taxon>
        <taxon>Spermatophyta</taxon>
        <taxon>Magnoliopsida</taxon>
        <taxon>eudicotyledons</taxon>
        <taxon>Gunneridae</taxon>
        <taxon>Pentapetalae</taxon>
        <taxon>asterids</taxon>
        <taxon>campanulids</taxon>
        <taxon>Escalloniales</taxon>
        <taxon>Escalloniaceae</taxon>
        <taxon>Escallonia</taxon>
    </lineage>
</organism>
<comment type="subcellular location">
    <subcellularLocation>
        <location evidence="1">Nucleus</location>
    </subcellularLocation>
</comment>
<feature type="region of interest" description="Disordered" evidence="7">
    <location>
        <begin position="325"/>
        <end position="411"/>
    </location>
</feature>
<feature type="compositionally biased region" description="Basic and acidic residues" evidence="7">
    <location>
        <begin position="8"/>
        <end position="23"/>
    </location>
</feature>
<dbReference type="InterPro" id="IPR036388">
    <property type="entry name" value="WH-like_DNA-bd_sf"/>
</dbReference>
<dbReference type="AlphaFoldDB" id="A0AA88WKY5"/>
<evidence type="ECO:0000256" key="3">
    <source>
        <dbReference type="ARBA" id="ARBA00023015"/>
    </source>
</evidence>
<keyword evidence="5" id="KW-0539">Nucleus</keyword>
<dbReference type="GO" id="GO:0005634">
    <property type="term" value="C:nucleus"/>
    <property type="evidence" value="ECO:0007669"/>
    <property type="project" value="UniProtKB-SubCell"/>
</dbReference>